<dbReference type="PANTHER" id="PTHR22762">
    <property type="entry name" value="ALPHA-GLUCOSIDASE"/>
    <property type="match status" value="1"/>
</dbReference>
<protein>
    <submittedName>
        <fullName evidence="4">Alpha-glucosidase</fullName>
    </submittedName>
</protein>
<reference evidence="4 5" key="1">
    <citation type="journal article" date="2022" name="Nat. Plants">
        <title>Genomes of leafy and leafless Platanthera orchids illuminate the evolution of mycoheterotrophy.</title>
        <authorList>
            <person name="Li M.H."/>
            <person name="Liu K.W."/>
            <person name="Li Z."/>
            <person name="Lu H.C."/>
            <person name="Ye Q.L."/>
            <person name="Zhang D."/>
            <person name="Wang J.Y."/>
            <person name="Li Y.F."/>
            <person name="Zhong Z.M."/>
            <person name="Liu X."/>
            <person name="Yu X."/>
            <person name="Liu D.K."/>
            <person name="Tu X.D."/>
            <person name="Liu B."/>
            <person name="Hao Y."/>
            <person name="Liao X.Y."/>
            <person name="Jiang Y.T."/>
            <person name="Sun W.H."/>
            <person name="Chen J."/>
            <person name="Chen Y.Q."/>
            <person name="Ai Y."/>
            <person name="Zhai J.W."/>
            <person name="Wu S.S."/>
            <person name="Zhou Z."/>
            <person name="Hsiao Y.Y."/>
            <person name="Wu W.L."/>
            <person name="Chen Y.Y."/>
            <person name="Lin Y.F."/>
            <person name="Hsu J.L."/>
            <person name="Li C.Y."/>
            <person name="Wang Z.W."/>
            <person name="Zhao X."/>
            <person name="Zhong W.Y."/>
            <person name="Ma X.K."/>
            <person name="Ma L."/>
            <person name="Huang J."/>
            <person name="Chen G.Z."/>
            <person name="Huang M.Z."/>
            <person name="Huang L."/>
            <person name="Peng D.H."/>
            <person name="Luo Y.B."/>
            <person name="Zou S.Q."/>
            <person name="Chen S.P."/>
            <person name="Lan S."/>
            <person name="Tsai W.C."/>
            <person name="Van de Peer Y."/>
            <person name="Liu Z.J."/>
        </authorList>
    </citation>
    <scope>NUCLEOTIDE SEQUENCE [LARGE SCALE GENOMIC DNA]</scope>
    <source>
        <strain evidence="4">Lor288</strain>
    </source>
</reference>
<feature type="domain" description="Glycosyl hydrolase family 31 C-terminal" evidence="3">
    <location>
        <begin position="40"/>
        <end position="128"/>
    </location>
</feature>
<evidence type="ECO:0000256" key="1">
    <source>
        <dbReference type="RuleBase" id="RU361185"/>
    </source>
</evidence>
<dbReference type="InterPro" id="IPR000322">
    <property type="entry name" value="Glyco_hydro_31_TIM"/>
</dbReference>
<dbReference type="Proteomes" id="UP001412067">
    <property type="component" value="Unassembled WGS sequence"/>
</dbReference>
<dbReference type="Pfam" id="PF01055">
    <property type="entry name" value="Glyco_hydro_31_2nd"/>
    <property type="match status" value="1"/>
</dbReference>
<gene>
    <name evidence="4" type="ORF">KSP40_PGU021480</name>
</gene>
<dbReference type="Gene3D" id="2.60.40.1180">
    <property type="entry name" value="Golgi alpha-mannosidase II"/>
    <property type="match status" value="2"/>
</dbReference>
<dbReference type="Pfam" id="PF21365">
    <property type="entry name" value="Glyco_hydro_31_3rd"/>
    <property type="match status" value="1"/>
</dbReference>
<evidence type="ECO:0000313" key="5">
    <source>
        <dbReference type="Proteomes" id="UP001412067"/>
    </source>
</evidence>
<name>A0ABR2MZY8_9ASPA</name>
<accession>A0ABR2MZY8</accession>
<comment type="caution">
    <text evidence="4">The sequence shown here is derived from an EMBL/GenBank/DDBJ whole genome shotgun (WGS) entry which is preliminary data.</text>
</comment>
<comment type="similarity">
    <text evidence="1">Belongs to the glycosyl hydrolase 31 family.</text>
</comment>
<dbReference type="InterPro" id="IPR013780">
    <property type="entry name" value="Glyco_hydro_b"/>
</dbReference>
<keyword evidence="1" id="KW-0326">Glycosidase</keyword>
<dbReference type="PANTHER" id="PTHR22762:SF133">
    <property type="entry name" value="P-TYPE DOMAIN-CONTAINING PROTEIN"/>
    <property type="match status" value="1"/>
</dbReference>
<evidence type="ECO:0000313" key="4">
    <source>
        <dbReference type="EMBL" id="KAK8969035.1"/>
    </source>
</evidence>
<dbReference type="InterPro" id="IPR048395">
    <property type="entry name" value="Glyco_hydro_31_C"/>
</dbReference>
<sequence>MRQELYLWKSVAESAKKALGLRYRLLPYYYTQMFYAHKSGTPIARPLFFSFPEDPHTYGINTQFLIGDALLVSPVLQPGATSVEAYFPKGRWFNLFHYAEIIEAPSGQEITIQAPSDTINVHARGGSIFVLQNTTTASLTTRTSLEILAVLDEEGNATGEVFVDDGEVVEMGGDVSEWTIIRFTCRIEGGKAHVRAAVVNGTYWTDKLVVEKVVILGLNSGSTSALPTVHIENQLISAGKVLAGKASSSSRGRFDSVEITGLSQSILEKFHIRIDLV</sequence>
<organism evidence="4 5">
    <name type="scientific">Platanthera guangdongensis</name>
    <dbReference type="NCBI Taxonomy" id="2320717"/>
    <lineage>
        <taxon>Eukaryota</taxon>
        <taxon>Viridiplantae</taxon>
        <taxon>Streptophyta</taxon>
        <taxon>Embryophyta</taxon>
        <taxon>Tracheophyta</taxon>
        <taxon>Spermatophyta</taxon>
        <taxon>Magnoliopsida</taxon>
        <taxon>Liliopsida</taxon>
        <taxon>Asparagales</taxon>
        <taxon>Orchidaceae</taxon>
        <taxon>Orchidoideae</taxon>
        <taxon>Orchideae</taxon>
        <taxon>Orchidinae</taxon>
        <taxon>Platanthera</taxon>
    </lineage>
</organism>
<proteinExistence type="inferred from homology"/>
<feature type="domain" description="Glycoside hydrolase family 31 TIM barrel" evidence="2">
    <location>
        <begin position="2"/>
        <end position="32"/>
    </location>
</feature>
<dbReference type="SUPFAM" id="SSF51011">
    <property type="entry name" value="Glycosyl hydrolase domain"/>
    <property type="match status" value="1"/>
</dbReference>
<dbReference type="Gene3D" id="3.20.20.80">
    <property type="entry name" value="Glycosidases"/>
    <property type="match status" value="1"/>
</dbReference>
<evidence type="ECO:0000259" key="2">
    <source>
        <dbReference type="Pfam" id="PF01055"/>
    </source>
</evidence>
<keyword evidence="5" id="KW-1185">Reference proteome</keyword>
<keyword evidence="1" id="KW-0378">Hydrolase</keyword>
<dbReference type="EMBL" id="JBBWWR010000003">
    <property type="protein sequence ID" value="KAK8969035.1"/>
    <property type="molecule type" value="Genomic_DNA"/>
</dbReference>
<evidence type="ECO:0000259" key="3">
    <source>
        <dbReference type="Pfam" id="PF21365"/>
    </source>
</evidence>